<evidence type="ECO:0000256" key="1">
    <source>
        <dbReference type="SAM" id="MobiDB-lite"/>
    </source>
</evidence>
<reference evidence="2" key="1">
    <citation type="submission" date="2021-09" db="EMBL/GenBank/DDBJ databases">
        <title>Genomic analysis of Ralstonia spp.</title>
        <authorList>
            <person name="Aburjaile F."/>
            <person name="Ariute J.C."/>
            <person name="Pais A.K.L."/>
            <person name="Albuquerque G.M.R."/>
            <person name="Silva A.M.F."/>
            <person name="Brenig B."/>
            <person name="Azevedo V."/>
            <person name="Matiuzzi M."/>
            <person name="Ramos R."/>
            <person name="Goes-Neto A."/>
            <person name="Soares S."/>
            <person name="Iseppon A.M.B."/>
            <person name="Souza E."/>
            <person name="Gama M."/>
        </authorList>
    </citation>
    <scope>NUCLEOTIDE SEQUENCE</scope>
    <source>
        <strain evidence="2">CCRMRs91</strain>
    </source>
</reference>
<gene>
    <name evidence="2" type="ORF">LBW59_18980</name>
</gene>
<evidence type="ECO:0000313" key="2">
    <source>
        <dbReference type="EMBL" id="MDB0572851.1"/>
    </source>
</evidence>
<proteinExistence type="predicted"/>
<accession>A0AAW5ZRT4</accession>
<dbReference type="Proteomes" id="UP001144050">
    <property type="component" value="Unassembled WGS sequence"/>
</dbReference>
<feature type="compositionally biased region" description="Basic and acidic residues" evidence="1">
    <location>
        <begin position="19"/>
        <end position="37"/>
    </location>
</feature>
<name>A0AAW5ZRT4_RALSL</name>
<organism evidence="2 3">
    <name type="scientific">Ralstonia solanacearum</name>
    <name type="common">Pseudomonas solanacearum</name>
    <dbReference type="NCBI Taxonomy" id="305"/>
    <lineage>
        <taxon>Bacteria</taxon>
        <taxon>Pseudomonadati</taxon>
        <taxon>Pseudomonadota</taxon>
        <taxon>Betaproteobacteria</taxon>
        <taxon>Burkholderiales</taxon>
        <taxon>Burkholderiaceae</taxon>
        <taxon>Ralstonia</taxon>
        <taxon>Ralstonia solanacearum species complex</taxon>
    </lineage>
</organism>
<feature type="region of interest" description="Disordered" evidence="1">
    <location>
        <begin position="18"/>
        <end position="37"/>
    </location>
</feature>
<evidence type="ECO:0000313" key="3">
    <source>
        <dbReference type="Proteomes" id="UP001144050"/>
    </source>
</evidence>
<sequence>MSRVFVLCTAAWRNAGDAGEPRGDDARFRADADERDASRSLPAGLTVVAQRQRRLQRRLAARCAAAATVPRQREYRHAIALVAMLIPVAAATACSAA</sequence>
<protein>
    <submittedName>
        <fullName evidence="2">Uncharacterized protein</fullName>
    </submittedName>
</protein>
<dbReference type="RefSeq" id="WP_247585766.1">
    <property type="nucleotide sequence ID" value="NZ_JAIVET010000007.1"/>
</dbReference>
<comment type="caution">
    <text evidence="2">The sequence shown here is derived from an EMBL/GenBank/DDBJ whole genome shotgun (WGS) entry which is preliminary data.</text>
</comment>
<dbReference type="EMBL" id="JAIVFG010000036">
    <property type="protein sequence ID" value="MDB0572851.1"/>
    <property type="molecule type" value="Genomic_DNA"/>
</dbReference>
<dbReference type="AlphaFoldDB" id="A0AAW5ZRT4"/>